<dbReference type="EMBL" id="CP035467">
    <property type="protein sequence ID" value="QCW82792.1"/>
    <property type="molecule type" value="Genomic_DNA"/>
</dbReference>
<evidence type="ECO:0000313" key="1">
    <source>
        <dbReference type="EMBL" id="QCW82792.1"/>
    </source>
</evidence>
<proteinExistence type="predicted"/>
<name>A0A4P9UN56_METBY</name>
<evidence type="ECO:0000313" key="2">
    <source>
        <dbReference type="Proteomes" id="UP000305881"/>
    </source>
</evidence>
<dbReference type="AlphaFoldDB" id="A0A4P9UN56"/>
<evidence type="ECO:0008006" key="3">
    <source>
        <dbReference type="Google" id="ProtNLM"/>
    </source>
</evidence>
<organism evidence="1 2">
    <name type="scientific">Methylotuvimicrobium buryatense</name>
    <name type="common">Methylomicrobium buryatense</name>
    <dbReference type="NCBI Taxonomy" id="95641"/>
    <lineage>
        <taxon>Bacteria</taxon>
        <taxon>Pseudomonadati</taxon>
        <taxon>Pseudomonadota</taxon>
        <taxon>Gammaproteobacteria</taxon>
        <taxon>Methylococcales</taxon>
        <taxon>Methylococcaceae</taxon>
        <taxon>Methylotuvimicrobium</taxon>
    </lineage>
</organism>
<keyword evidence="2" id="KW-1185">Reference proteome</keyword>
<dbReference type="KEGG" id="mbur:EQU24_11475"/>
<sequence length="125" mass="13824">MKMKLLIGSAILATLAGCSTTQEKLAEDAPFVSDFPTQERVDYVLSCIAKKGGLTYITQYGCGCKIDKIAEKMSFADYDQARTFGFMRKTPGEAGGVFRDPPEAKRLRKLMEEAEAYAEKSCFVK</sequence>
<gene>
    <name evidence="1" type="ORF">EQU24_11475</name>
</gene>
<accession>A0A4P9UN56</accession>
<protein>
    <recommendedName>
        <fullName evidence="3">Lipoprotein</fullName>
    </recommendedName>
</protein>
<reference evidence="2" key="1">
    <citation type="journal article" date="2019" name="J. Bacteriol.">
        <title>A Mutagenic Screen Identifies a TonB-Dependent Receptor Required for the Lanthanide Metal Switch in the Type I Methanotroph 'Methylotuvimicrobium buryatense' 5GB1C.</title>
        <authorList>
            <person name="Groom J.D."/>
            <person name="Ford S.M."/>
            <person name="Pesesky M.W."/>
            <person name="Lidstrom M.E."/>
        </authorList>
    </citation>
    <scope>NUCLEOTIDE SEQUENCE [LARGE SCALE GENOMIC DNA]</scope>
    <source>
        <strain evidence="2">5GB1C</strain>
    </source>
</reference>
<dbReference type="PROSITE" id="PS51257">
    <property type="entry name" value="PROKAR_LIPOPROTEIN"/>
    <property type="match status" value="1"/>
</dbReference>
<dbReference type="RefSeq" id="WP_014148367.1">
    <property type="nucleotide sequence ID" value="NZ_CP035467.1"/>
</dbReference>
<dbReference type="Proteomes" id="UP000305881">
    <property type="component" value="Chromosome"/>
</dbReference>
<dbReference type="OrthoDB" id="8563102at2"/>
<dbReference type="STRING" id="675511.GCA_000341735_00743"/>